<dbReference type="GO" id="GO:0016747">
    <property type="term" value="F:acyltransferase activity, transferring groups other than amino-acyl groups"/>
    <property type="evidence" value="ECO:0007669"/>
    <property type="project" value="InterPro"/>
</dbReference>
<dbReference type="CDD" id="cd04301">
    <property type="entry name" value="NAT_SF"/>
    <property type="match status" value="1"/>
</dbReference>
<name>A0A3B0SG11_9ZZZZ</name>
<organism evidence="2">
    <name type="scientific">hydrothermal vent metagenome</name>
    <dbReference type="NCBI Taxonomy" id="652676"/>
    <lineage>
        <taxon>unclassified sequences</taxon>
        <taxon>metagenomes</taxon>
        <taxon>ecological metagenomes</taxon>
    </lineage>
</organism>
<feature type="non-terminal residue" evidence="2">
    <location>
        <position position="1"/>
    </location>
</feature>
<protein>
    <recommendedName>
        <fullName evidence="1">N-acetyltransferase domain-containing protein</fullName>
    </recommendedName>
</protein>
<proteinExistence type="predicted"/>
<dbReference type="AlphaFoldDB" id="A0A3B0SG11"/>
<evidence type="ECO:0000313" key="2">
    <source>
        <dbReference type="EMBL" id="VAV93885.1"/>
    </source>
</evidence>
<evidence type="ECO:0000259" key="1">
    <source>
        <dbReference type="PROSITE" id="PS51186"/>
    </source>
</evidence>
<reference evidence="2" key="1">
    <citation type="submission" date="2018-06" db="EMBL/GenBank/DDBJ databases">
        <authorList>
            <person name="Zhirakovskaya E."/>
        </authorList>
    </citation>
    <scope>NUCLEOTIDE SEQUENCE</scope>
</reference>
<dbReference type="PROSITE" id="PS51186">
    <property type="entry name" value="GNAT"/>
    <property type="match status" value="1"/>
</dbReference>
<accession>A0A3B0SG11</accession>
<feature type="domain" description="N-acetyltransferase" evidence="1">
    <location>
        <begin position="1"/>
        <end position="119"/>
    </location>
</feature>
<dbReference type="Gene3D" id="3.40.630.30">
    <property type="match status" value="1"/>
</dbReference>
<dbReference type="SUPFAM" id="SSF55729">
    <property type="entry name" value="Acyl-CoA N-acyltransferases (Nat)"/>
    <property type="match status" value="1"/>
</dbReference>
<gene>
    <name evidence="2" type="ORF">MNBD_ALPHA08-1937</name>
</gene>
<dbReference type="InterPro" id="IPR000182">
    <property type="entry name" value="GNAT_dom"/>
</dbReference>
<sequence>GSEPMIIDRLRKDGDLTLSLVAVKDDKIVGHIAFSPVKIDGVDRRWFGLGPVSVAVEKQRTGIGSKLVHAGLDWLGSHGASGCVLVGDPAYYNRFGFISNGQITYSGIPTEYVQWLSFNGTPPIGALKYSPAFGA</sequence>
<dbReference type="InterPro" id="IPR016181">
    <property type="entry name" value="Acyl_CoA_acyltransferase"/>
</dbReference>
<dbReference type="EMBL" id="UOEC01000113">
    <property type="protein sequence ID" value="VAV93885.1"/>
    <property type="molecule type" value="Genomic_DNA"/>
</dbReference>
<dbReference type="Pfam" id="PF00583">
    <property type="entry name" value="Acetyltransf_1"/>
    <property type="match status" value="1"/>
</dbReference>